<evidence type="ECO:0000256" key="1">
    <source>
        <dbReference type="SAM" id="SignalP"/>
    </source>
</evidence>
<dbReference type="RefSeq" id="WP_055682001.1">
    <property type="nucleotide sequence ID" value="NZ_CANMUL010000004.1"/>
</dbReference>
<evidence type="ECO:0008006" key="4">
    <source>
        <dbReference type="Google" id="ProtNLM"/>
    </source>
</evidence>
<protein>
    <recommendedName>
        <fullName evidence="4">DUF3576 domain-containing protein</fullName>
    </recommendedName>
</protein>
<accession>A0A0M6XNQ2</accession>
<proteinExistence type="predicted"/>
<dbReference type="PROSITE" id="PS51257">
    <property type="entry name" value="PROKAR_LIPOPROTEIN"/>
    <property type="match status" value="1"/>
</dbReference>
<dbReference type="OrthoDB" id="8479681at2"/>
<organism evidence="2 3">
    <name type="scientific">Jannaschia rubra</name>
    <dbReference type="NCBI Taxonomy" id="282197"/>
    <lineage>
        <taxon>Bacteria</taxon>
        <taxon>Pseudomonadati</taxon>
        <taxon>Pseudomonadota</taxon>
        <taxon>Alphaproteobacteria</taxon>
        <taxon>Rhodobacterales</taxon>
        <taxon>Roseobacteraceae</taxon>
        <taxon>Jannaschia</taxon>
    </lineage>
</organism>
<dbReference type="AlphaFoldDB" id="A0A0M6XNQ2"/>
<dbReference type="EMBL" id="CXPG01000014">
    <property type="protein sequence ID" value="CTQ32548.1"/>
    <property type="molecule type" value="Genomic_DNA"/>
</dbReference>
<dbReference type="STRING" id="282197.SAMN04488517_101482"/>
<name>A0A0M6XNQ2_9RHOB</name>
<dbReference type="Proteomes" id="UP000048908">
    <property type="component" value="Unassembled WGS sequence"/>
</dbReference>
<feature type="signal peptide" evidence="1">
    <location>
        <begin position="1"/>
        <end position="27"/>
    </location>
</feature>
<keyword evidence="3" id="KW-1185">Reference proteome</keyword>
<reference evidence="2 3" key="1">
    <citation type="submission" date="2015-07" db="EMBL/GenBank/DDBJ databases">
        <authorList>
            <person name="Noorani M."/>
        </authorList>
    </citation>
    <scope>NUCLEOTIDE SEQUENCE [LARGE SCALE GENOMIC DNA]</scope>
    <source>
        <strain evidence="2 3">CECT 5088</strain>
    </source>
</reference>
<dbReference type="InterPro" id="IPR021959">
    <property type="entry name" value="DUF3576"/>
</dbReference>
<dbReference type="Pfam" id="PF12100">
    <property type="entry name" value="DUF3576"/>
    <property type="match status" value="1"/>
</dbReference>
<evidence type="ECO:0000313" key="2">
    <source>
        <dbReference type="EMBL" id="CTQ32548.1"/>
    </source>
</evidence>
<keyword evidence="1" id="KW-0732">Signal</keyword>
<feature type="chain" id="PRO_5005807299" description="DUF3576 domain-containing protein" evidence="1">
    <location>
        <begin position="28"/>
        <end position="167"/>
    </location>
</feature>
<gene>
    <name evidence="2" type="ORF">JAN5088_01319</name>
</gene>
<evidence type="ECO:0000313" key="3">
    <source>
        <dbReference type="Proteomes" id="UP000048908"/>
    </source>
</evidence>
<sequence>MGGRTTLRGIPALAVLALLAGCGGDVAGQSREDRIAAQENPRTIARDQRAASRQSSLFDLFSNQDDPNVTIEVNRYLWAATLDVLNFLPVQNADPFSGVIQFGYGTPPGGGRAYQATVLIQDPALDARSLNVSLRSRSGAVSRETQRAVEDAILTRARQLRVRDSQL</sequence>